<evidence type="ECO:0008006" key="4">
    <source>
        <dbReference type="Google" id="ProtNLM"/>
    </source>
</evidence>
<name>A0A4R7EVE5_9FLAO</name>
<protein>
    <recommendedName>
        <fullName evidence="4">Lysophospholipase L1-like esterase</fullName>
    </recommendedName>
</protein>
<evidence type="ECO:0000313" key="2">
    <source>
        <dbReference type="EMBL" id="TDS51437.1"/>
    </source>
</evidence>
<dbReference type="SUPFAM" id="SSF52266">
    <property type="entry name" value="SGNH hydrolase"/>
    <property type="match status" value="1"/>
</dbReference>
<feature type="region of interest" description="Disordered" evidence="1">
    <location>
        <begin position="40"/>
        <end position="63"/>
    </location>
</feature>
<keyword evidence="3" id="KW-1185">Reference proteome</keyword>
<evidence type="ECO:0000256" key="1">
    <source>
        <dbReference type="SAM" id="MobiDB-lite"/>
    </source>
</evidence>
<dbReference type="RefSeq" id="WP_133713694.1">
    <property type="nucleotide sequence ID" value="NZ_SOAG01000038.1"/>
</dbReference>
<dbReference type="Gene3D" id="3.40.50.1110">
    <property type="entry name" value="SGNH hydrolase"/>
    <property type="match status" value="1"/>
</dbReference>
<accession>A0A4R7EVE5</accession>
<dbReference type="EMBL" id="SOAG01000038">
    <property type="protein sequence ID" value="TDS51437.1"/>
    <property type="molecule type" value="Genomic_DNA"/>
</dbReference>
<proteinExistence type="predicted"/>
<dbReference type="OrthoDB" id="9810515at2"/>
<organism evidence="2 3">
    <name type="scientific">Myroides indicus</name>
    <dbReference type="NCBI Taxonomy" id="1323422"/>
    <lineage>
        <taxon>Bacteria</taxon>
        <taxon>Pseudomonadati</taxon>
        <taxon>Bacteroidota</taxon>
        <taxon>Flavobacteriia</taxon>
        <taxon>Flavobacteriales</taxon>
        <taxon>Flavobacteriaceae</taxon>
        <taxon>Myroides</taxon>
    </lineage>
</organism>
<evidence type="ECO:0000313" key="3">
    <source>
        <dbReference type="Proteomes" id="UP000295215"/>
    </source>
</evidence>
<comment type="caution">
    <text evidence="2">The sequence shown here is derived from an EMBL/GenBank/DDBJ whole genome shotgun (WGS) entry which is preliminary data.</text>
</comment>
<dbReference type="Gene3D" id="2.60.120.1360">
    <property type="match status" value="1"/>
</dbReference>
<gene>
    <name evidence="2" type="ORF">C8P70_1388</name>
</gene>
<feature type="region of interest" description="Disordered" evidence="1">
    <location>
        <begin position="464"/>
        <end position="483"/>
    </location>
</feature>
<dbReference type="InterPro" id="IPR036514">
    <property type="entry name" value="SGNH_hydro_sf"/>
</dbReference>
<reference evidence="2 3" key="1">
    <citation type="submission" date="2019-03" db="EMBL/GenBank/DDBJ databases">
        <title>Genomic Encyclopedia of Archaeal and Bacterial Type Strains, Phase II (KMG-II): from individual species to whole genera.</title>
        <authorList>
            <person name="Goeker M."/>
        </authorList>
    </citation>
    <scope>NUCLEOTIDE SEQUENCE [LARGE SCALE GENOMIC DNA]</scope>
    <source>
        <strain evidence="2 3">DSM 28213</strain>
    </source>
</reference>
<feature type="compositionally biased region" description="Basic and acidic residues" evidence="1">
    <location>
        <begin position="42"/>
        <end position="59"/>
    </location>
</feature>
<dbReference type="Proteomes" id="UP000295215">
    <property type="component" value="Unassembled WGS sequence"/>
</dbReference>
<dbReference type="GO" id="GO:0016788">
    <property type="term" value="F:hydrolase activity, acting on ester bonds"/>
    <property type="evidence" value="ECO:0007669"/>
    <property type="project" value="UniProtKB-ARBA"/>
</dbReference>
<dbReference type="AlphaFoldDB" id="A0A4R7EVE5"/>
<sequence length="483" mass="54909">MASGFFLFFKNNLPQRIFSEDQLPTKNVVVDSLLLQAFEEEEQKKTESETDNSTEKKDEEISEEQLISNEALESFSGMLYLEPFFAQLYKLEQLQQGNVRIAYYGDSMTDGDMIVQDLRKNYQDKYGGGGVGYVSITSESAQSRASVIHQYSNNWKVQSYLNVKKPTSPFGISGHVFFTNDTVNPSWVSYKAGGIRHLTNLEKPILYYGKSDNMNGKVAVVVDNDTIINPLSPVTELNKLKLTDKTALKQIKLLFSEADSIPVYGVDFSTAKGVQIDNFSSRGNSGLPLSLFNTGLMQKYQKDLNYNLIVLHYGTNVLNYGSLNYSWYTRQMTRVVNHLKQCFPKAAILVISTADKATKYDLEMKTDSAVVPLVKAQRKYAVEAHTGFFNLYEAMGGEGSMIEWTEDSPTKANKDYTHFNYRGAQEVAGMMFKHLEKGYEVYKKQRVEKEKEAKLKADSIKQKKMEQLQKMKNDSIIKQNEER</sequence>